<evidence type="ECO:0000313" key="2">
    <source>
        <dbReference type="Proteomes" id="UP000814033"/>
    </source>
</evidence>
<gene>
    <name evidence="1" type="ORF">FA95DRAFT_1480860</name>
</gene>
<accession>A0ACB8SC39</accession>
<proteinExistence type="predicted"/>
<sequence length="125" mass="13541">MGKSLTKIVYKPDPNATDVFLVIVDPVEFKKWKEGGYTIPLVSVLDSFEIFSSNQGSQGLLGRPSKQELDNVFGTHTDTDVVLQILEKGKEEAGDSITSGKWASRNDTKGSAVVDSRGGHRTTGI</sequence>
<dbReference type="Proteomes" id="UP000814033">
    <property type="component" value="Unassembled WGS sequence"/>
</dbReference>
<organism evidence="1 2">
    <name type="scientific">Auriscalpium vulgare</name>
    <dbReference type="NCBI Taxonomy" id="40419"/>
    <lineage>
        <taxon>Eukaryota</taxon>
        <taxon>Fungi</taxon>
        <taxon>Dikarya</taxon>
        <taxon>Basidiomycota</taxon>
        <taxon>Agaricomycotina</taxon>
        <taxon>Agaricomycetes</taxon>
        <taxon>Russulales</taxon>
        <taxon>Auriscalpiaceae</taxon>
        <taxon>Auriscalpium</taxon>
    </lineage>
</organism>
<keyword evidence="2" id="KW-1185">Reference proteome</keyword>
<reference evidence="1" key="2">
    <citation type="journal article" date="2022" name="New Phytol.">
        <title>Evolutionary transition to the ectomycorrhizal habit in the genomes of a hyperdiverse lineage of mushroom-forming fungi.</title>
        <authorList>
            <person name="Looney B."/>
            <person name="Miyauchi S."/>
            <person name="Morin E."/>
            <person name="Drula E."/>
            <person name="Courty P.E."/>
            <person name="Kohler A."/>
            <person name="Kuo A."/>
            <person name="LaButti K."/>
            <person name="Pangilinan J."/>
            <person name="Lipzen A."/>
            <person name="Riley R."/>
            <person name="Andreopoulos W."/>
            <person name="He G."/>
            <person name="Johnson J."/>
            <person name="Nolan M."/>
            <person name="Tritt A."/>
            <person name="Barry K.W."/>
            <person name="Grigoriev I.V."/>
            <person name="Nagy L.G."/>
            <person name="Hibbett D."/>
            <person name="Henrissat B."/>
            <person name="Matheny P.B."/>
            <person name="Labbe J."/>
            <person name="Martin F.M."/>
        </authorList>
    </citation>
    <scope>NUCLEOTIDE SEQUENCE</scope>
    <source>
        <strain evidence="1">FP105234-sp</strain>
    </source>
</reference>
<reference evidence="1" key="1">
    <citation type="submission" date="2021-02" db="EMBL/GenBank/DDBJ databases">
        <authorList>
            <consortium name="DOE Joint Genome Institute"/>
            <person name="Ahrendt S."/>
            <person name="Looney B.P."/>
            <person name="Miyauchi S."/>
            <person name="Morin E."/>
            <person name="Drula E."/>
            <person name="Courty P.E."/>
            <person name="Chicoki N."/>
            <person name="Fauchery L."/>
            <person name="Kohler A."/>
            <person name="Kuo A."/>
            <person name="Labutti K."/>
            <person name="Pangilinan J."/>
            <person name="Lipzen A."/>
            <person name="Riley R."/>
            <person name="Andreopoulos W."/>
            <person name="He G."/>
            <person name="Johnson J."/>
            <person name="Barry K.W."/>
            <person name="Grigoriev I.V."/>
            <person name="Nagy L."/>
            <person name="Hibbett D."/>
            <person name="Henrissat B."/>
            <person name="Matheny P.B."/>
            <person name="Labbe J."/>
            <person name="Martin F."/>
        </authorList>
    </citation>
    <scope>NUCLEOTIDE SEQUENCE</scope>
    <source>
        <strain evidence="1">FP105234-sp</strain>
    </source>
</reference>
<name>A0ACB8SC39_9AGAM</name>
<comment type="caution">
    <text evidence="1">The sequence shown here is derived from an EMBL/GenBank/DDBJ whole genome shotgun (WGS) entry which is preliminary data.</text>
</comment>
<protein>
    <submittedName>
        <fullName evidence="1">FYSH domain-containing protein</fullName>
    </submittedName>
</protein>
<dbReference type="EMBL" id="MU275839">
    <property type="protein sequence ID" value="KAI0053777.1"/>
    <property type="molecule type" value="Genomic_DNA"/>
</dbReference>
<evidence type="ECO:0000313" key="1">
    <source>
        <dbReference type="EMBL" id="KAI0053777.1"/>
    </source>
</evidence>